<dbReference type="SUPFAM" id="SSF55120">
    <property type="entry name" value="Pseudouridine synthase"/>
    <property type="match status" value="1"/>
</dbReference>
<dbReference type="InterPro" id="IPR020103">
    <property type="entry name" value="PsdUridine_synth_cat_dom_sf"/>
</dbReference>
<dbReference type="CDD" id="cd02869">
    <property type="entry name" value="PseudoU_synth_RluA_like"/>
    <property type="match status" value="1"/>
</dbReference>
<dbReference type="GO" id="GO:0003723">
    <property type="term" value="F:RNA binding"/>
    <property type="evidence" value="ECO:0007669"/>
    <property type="project" value="InterPro"/>
</dbReference>
<organism evidence="7 8">
    <name type="scientific">Porcincola intestinalis</name>
    <dbReference type="NCBI Taxonomy" id="2606632"/>
    <lineage>
        <taxon>Bacteria</taxon>
        <taxon>Bacillati</taxon>
        <taxon>Bacillota</taxon>
        <taxon>Clostridia</taxon>
        <taxon>Lachnospirales</taxon>
        <taxon>Lachnospiraceae</taxon>
        <taxon>Porcincola</taxon>
    </lineage>
</organism>
<evidence type="ECO:0000313" key="7">
    <source>
        <dbReference type="EMBL" id="MSS15825.1"/>
    </source>
</evidence>
<feature type="region of interest" description="Disordered" evidence="5">
    <location>
        <begin position="100"/>
        <end position="133"/>
    </location>
</feature>
<comment type="similarity">
    <text evidence="2">Belongs to the pseudouridine synthase RluA family.</text>
</comment>
<feature type="domain" description="Pseudouridine synthase RsuA/RluA-like" evidence="6">
    <location>
        <begin position="145"/>
        <end position="240"/>
    </location>
</feature>
<dbReference type="AlphaFoldDB" id="A0A6L5X8R2"/>
<gene>
    <name evidence="7" type="ORF">FYJ35_12430</name>
</gene>
<evidence type="ECO:0000256" key="2">
    <source>
        <dbReference type="ARBA" id="ARBA00010876"/>
    </source>
</evidence>
<dbReference type="Pfam" id="PF00849">
    <property type="entry name" value="PseudoU_synth_2"/>
    <property type="match status" value="2"/>
</dbReference>
<keyword evidence="8" id="KW-1185">Reference proteome</keyword>
<dbReference type="GO" id="GO:0000455">
    <property type="term" value="P:enzyme-directed rRNA pseudouridine synthesis"/>
    <property type="evidence" value="ECO:0007669"/>
    <property type="project" value="TreeGrafter"/>
</dbReference>
<evidence type="ECO:0000313" key="8">
    <source>
        <dbReference type="Proteomes" id="UP000481852"/>
    </source>
</evidence>
<feature type="compositionally biased region" description="Basic and acidic residues" evidence="5">
    <location>
        <begin position="103"/>
        <end position="114"/>
    </location>
</feature>
<protein>
    <recommendedName>
        <fullName evidence="3">RNA pseudouridylate synthase</fullName>
    </recommendedName>
    <alternativeName>
        <fullName evidence="4">RNA-uridine isomerase</fullName>
    </alternativeName>
</protein>
<feature type="compositionally biased region" description="Basic residues" evidence="5">
    <location>
        <begin position="115"/>
        <end position="127"/>
    </location>
</feature>
<dbReference type="GO" id="GO:0009982">
    <property type="term" value="F:pseudouridine synthase activity"/>
    <property type="evidence" value="ECO:0007669"/>
    <property type="project" value="InterPro"/>
</dbReference>
<evidence type="ECO:0000256" key="3">
    <source>
        <dbReference type="ARBA" id="ARBA00031870"/>
    </source>
</evidence>
<dbReference type="Gene3D" id="3.30.2350.10">
    <property type="entry name" value="Pseudouridine synthase"/>
    <property type="match status" value="1"/>
</dbReference>
<dbReference type="PANTHER" id="PTHR21600:SF87">
    <property type="entry name" value="RNA PSEUDOURIDYLATE SYNTHASE DOMAIN-CONTAINING PROTEIN 1"/>
    <property type="match status" value="1"/>
</dbReference>
<sequence length="293" mass="32943">MSRRHRAGENKQVSMEILYEDDDIIVVNKESGLPVQAGTASRKDLISILKNHLCEEKGQTAPGAEEPYLGIVHRLDQPVEGLVVFAKTPQAASELSRQVQAKTKREVNLREQGRQHRKDAKGGHRLKTPAWENGGDASVEGAYADMRKVYQAVVLLKDRASCEKVKRSEHSVTVLQNYLRRNFAGNTTQIVPGPARDAKWSELTFRTLKIWPSDTPWEGRALLEIHLHTGRHHQIRVQLAGAGLPIDGDRKYGPAGLFYDYNLKLCAASLQFRHPVTHQKMKFSIAPSFLKED</sequence>
<comment type="caution">
    <text evidence="7">The sequence shown here is derived from an EMBL/GenBank/DDBJ whole genome shotgun (WGS) entry which is preliminary data.</text>
</comment>
<dbReference type="EMBL" id="VULZ01000016">
    <property type="protein sequence ID" value="MSS15825.1"/>
    <property type="molecule type" value="Genomic_DNA"/>
</dbReference>
<comment type="catalytic activity">
    <reaction evidence="1">
        <text>a uridine in RNA = a pseudouridine in RNA</text>
        <dbReference type="Rhea" id="RHEA:48348"/>
        <dbReference type="Rhea" id="RHEA-COMP:12068"/>
        <dbReference type="Rhea" id="RHEA-COMP:12069"/>
        <dbReference type="ChEBI" id="CHEBI:65314"/>
        <dbReference type="ChEBI" id="CHEBI:65315"/>
    </reaction>
</comment>
<dbReference type="InterPro" id="IPR050188">
    <property type="entry name" value="RluA_PseudoU_synthase"/>
</dbReference>
<feature type="domain" description="Pseudouridine synthase RsuA/RluA-like" evidence="6">
    <location>
        <begin position="23"/>
        <end position="103"/>
    </location>
</feature>
<proteinExistence type="inferred from homology"/>
<accession>A0A6L5X8R2</accession>
<evidence type="ECO:0000259" key="6">
    <source>
        <dbReference type="Pfam" id="PF00849"/>
    </source>
</evidence>
<dbReference type="InterPro" id="IPR006145">
    <property type="entry name" value="PsdUridine_synth_RsuA/RluA"/>
</dbReference>
<evidence type="ECO:0000256" key="4">
    <source>
        <dbReference type="ARBA" id="ARBA00033164"/>
    </source>
</evidence>
<reference evidence="7 8" key="1">
    <citation type="submission" date="2019-08" db="EMBL/GenBank/DDBJ databases">
        <title>In-depth cultivation of the pig gut microbiome towards novel bacterial diversity and tailored functional studies.</title>
        <authorList>
            <person name="Wylensek D."/>
            <person name="Hitch T.C.A."/>
            <person name="Clavel T."/>
        </authorList>
    </citation>
    <scope>NUCLEOTIDE SEQUENCE [LARGE SCALE GENOMIC DNA]</scope>
    <source>
        <strain evidence="7 8">Oil+RF-744-WCA-WT-11</strain>
    </source>
</reference>
<evidence type="ECO:0000256" key="1">
    <source>
        <dbReference type="ARBA" id="ARBA00000073"/>
    </source>
</evidence>
<dbReference type="Proteomes" id="UP000481852">
    <property type="component" value="Unassembled WGS sequence"/>
</dbReference>
<name>A0A6L5X8R2_9FIRM</name>
<dbReference type="GO" id="GO:0140098">
    <property type="term" value="F:catalytic activity, acting on RNA"/>
    <property type="evidence" value="ECO:0007669"/>
    <property type="project" value="UniProtKB-ARBA"/>
</dbReference>
<evidence type="ECO:0000256" key="5">
    <source>
        <dbReference type="SAM" id="MobiDB-lite"/>
    </source>
</evidence>
<dbReference type="PANTHER" id="PTHR21600">
    <property type="entry name" value="MITOCHONDRIAL RNA PSEUDOURIDINE SYNTHASE"/>
    <property type="match status" value="1"/>
</dbReference>